<dbReference type="InterPro" id="IPR014721">
    <property type="entry name" value="Ribsml_uS5_D2-typ_fold_subgr"/>
</dbReference>
<evidence type="ECO:0000256" key="5">
    <source>
        <dbReference type="ARBA" id="ARBA00022516"/>
    </source>
</evidence>
<dbReference type="SUPFAM" id="SSF54211">
    <property type="entry name" value="Ribosomal protein S5 domain 2-like"/>
    <property type="match status" value="1"/>
</dbReference>
<comment type="subcellular location">
    <subcellularLocation>
        <location evidence="1">Cytoplasm</location>
    </subcellularLocation>
</comment>
<protein>
    <recommendedName>
        <fullName evidence="3">mevalonate kinase</fullName>
        <ecNumber evidence="3">2.7.1.36</ecNumber>
    </recommendedName>
</protein>
<dbReference type="Pfam" id="PF08544">
    <property type="entry name" value="GHMP_kinases_C"/>
    <property type="match status" value="1"/>
</dbReference>
<dbReference type="RefSeq" id="WP_381479545.1">
    <property type="nucleotide sequence ID" value="NZ_JBHTLT010000003.1"/>
</dbReference>
<evidence type="ECO:0000313" key="15">
    <source>
        <dbReference type="EMBL" id="MFD1203687.1"/>
    </source>
</evidence>
<keyword evidence="11" id="KW-0443">Lipid metabolism</keyword>
<evidence type="ECO:0000256" key="1">
    <source>
        <dbReference type="ARBA" id="ARBA00004496"/>
    </source>
</evidence>
<keyword evidence="4" id="KW-0963">Cytoplasm</keyword>
<dbReference type="InterPro" id="IPR036554">
    <property type="entry name" value="GHMP_kinase_C_sf"/>
</dbReference>
<keyword evidence="8 15" id="KW-0418">Kinase</keyword>
<keyword evidence="10" id="KW-0460">Magnesium</keyword>
<dbReference type="EC" id="2.7.1.36" evidence="3"/>
<evidence type="ECO:0000259" key="14">
    <source>
        <dbReference type="Pfam" id="PF08544"/>
    </source>
</evidence>
<dbReference type="PROSITE" id="PS00627">
    <property type="entry name" value="GHMP_KINASES_ATP"/>
    <property type="match status" value="1"/>
</dbReference>
<dbReference type="InterPro" id="IPR006203">
    <property type="entry name" value="GHMP_knse_ATP-bd_CS"/>
</dbReference>
<organism evidence="15 16">
    <name type="scientific">Sporosarcina contaminans</name>
    <dbReference type="NCBI Taxonomy" id="633403"/>
    <lineage>
        <taxon>Bacteria</taxon>
        <taxon>Bacillati</taxon>
        <taxon>Bacillota</taxon>
        <taxon>Bacilli</taxon>
        <taxon>Bacillales</taxon>
        <taxon>Caryophanaceae</taxon>
        <taxon>Sporosarcina</taxon>
    </lineage>
</organism>
<dbReference type="InterPro" id="IPR020568">
    <property type="entry name" value="Ribosomal_Su5_D2-typ_SF"/>
</dbReference>
<evidence type="ECO:0000259" key="13">
    <source>
        <dbReference type="Pfam" id="PF00288"/>
    </source>
</evidence>
<dbReference type="Pfam" id="PF00288">
    <property type="entry name" value="GHMP_kinases_N"/>
    <property type="match status" value="1"/>
</dbReference>
<dbReference type="PANTHER" id="PTHR43290">
    <property type="entry name" value="MEVALONATE KINASE"/>
    <property type="match status" value="1"/>
</dbReference>
<dbReference type="Proteomes" id="UP001597231">
    <property type="component" value="Unassembled WGS sequence"/>
</dbReference>
<evidence type="ECO:0000256" key="6">
    <source>
        <dbReference type="ARBA" id="ARBA00022679"/>
    </source>
</evidence>
<evidence type="ECO:0000256" key="12">
    <source>
        <dbReference type="ARBA" id="ARBA00029438"/>
    </source>
</evidence>
<evidence type="ECO:0000256" key="2">
    <source>
        <dbReference type="ARBA" id="ARBA00006495"/>
    </source>
</evidence>
<dbReference type="Gene3D" id="3.30.230.10">
    <property type="match status" value="1"/>
</dbReference>
<dbReference type="PRINTS" id="PR00959">
    <property type="entry name" value="MEVGALKINASE"/>
</dbReference>
<dbReference type="SUPFAM" id="SSF55060">
    <property type="entry name" value="GHMP Kinase, C-terminal domain"/>
    <property type="match status" value="1"/>
</dbReference>
<dbReference type="NCBIfam" id="TIGR00549">
    <property type="entry name" value="mevalon_kin"/>
    <property type="match status" value="1"/>
</dbReference>
<reference evidence="16" key="1">
    <citation type="journal article" date="2019" name="Int. J. Syst. Evol. Microbiol.">
        <title>The Global Catalogue of Microorganisms (GCM) 10K type strain sequencing project: providing services to taxonomists for standard genome sequencing and annotation.</title>
        <authorList>
            <consortium name="The Broad Institute Genomics Platform"/>
            <consortium name="The Broad Institute Genome Sequencing Center for Infectious Disease"/>
            <person name="Wu L."/>
            <person name="Ma J."/>
        </authorList>
    </citation>
    <scope>NUCLEOTIDE SEQUENCE [LARGE SCALE GENOMIC DNA]</scope>
    <source>
        <strain evidence="16">CCUG 53915</strain>
    </source>
</reference>
<evidence type="ECO:0000256" key="10">
    <source>
        <dbReference type="ARBA" id="ARBA00022842"/>
    </source>
</evidence>
<comment type="pathway">
    <text evidence="12">Isoprenoid biosynthesis; isopentenyl diphosphate biosynthesis via mevalonate pathway; isopentenyl diphosphate from (R)-mevalonate: step 1/3.</text>
</comment>
<comment type="caution">
    <text evidence="15">The sequence shown here is derived from an EMBL/GenBank/DDBJ whole genome shotgun (WGS) entry which is preliminary data.</text>
</comment>
<gene>
    <name evidence="15" type="primary">mvk</name>
    <name evidence="15" type="ORF">ACFQ38_00855</name>
</gene>
<evidence type="ECO:0000256" key="7">
    <source>
        <dbReference type="ARBA" id="ARBA00022741"/>
    </source>
</evidence>
<evidence type="ECO:0000256" key="4">
    <source>
        <dbReference type="ARBA" id="ARBA00022490"/>
    </source>
</evidence>
<dbReference type="InterPro" id="IPR013750">
    <property type="entry name" value="GHMP_kinase_C_dom"/>
</dbReference>
<keyword evidence="16" id="KW-1185">Reference proteome</keyword>
<accession>A0ABW3TTI9</accession>
<evidence type="ECO:0000313" key="16">
    <source>
        <dbReference type="Proteomes" id="UP001597231"/>
    </source>
</evidence>
<dbReference type="InterPro" id="IPR006204">
    <property type="entry name" value="GHMP_kinase_N_dom"/>
</dbReference>
<keyword evidence="6 15" id="KW-0808">Transferase</keyword>
<evidence type="ECO:0000256" key="3">
    <source>
        <dbReference type="ARBA" id="ARBA00012103"/>
    </source>
</evidence>
<comment type="similarity">
    <text evidence="2">Belongs to the GHMP kinase family. Mevalonate kinase subfamily.</text>
</comment>
<feature type="domain" description="GHMP kinase C-terminal" evidence="14">
    <location>
        <begin position="224"/>
        <end position="297"/>
    </location>
</feature>
<proteinExistence type="inferred from homology"/>
<name>A0ABW3TTI9_9BACL</name>
<sequence length="330" mass="35132">MSNLSVGAAHGKIILIGEHAVVYNKPAIAIPFTEVGAKAIIQEGGNDESGCRLNCKYFCGPFENAPEPLSGITACVHETLSYLQVEKPNITIRIESSIPSGRGLGSSAAIAYAVVKGLFRYYGHQANEDEILRLAQVAEIFAHGNPSGIDVVAVGSEGPIRFQKGKGAVPLPIGKTLHLVIADTGRFGDTRTAVESIRTLYEQDRLTTQRSLDLIEDFTYHCEQAMAKGDVKLVGCCLNLAQEELSALGVSDEGIDRLVDVARDSGALGAKLTGGGRGGCILALAADEQDALQLSISLKEAGATETYISRIGMSQHHYFEKAENERASES</sequence>
<evidence type="ECO:0000256" key="9">
    <source>
        <dbReference type="ARBA" id="ARBA00022840"/>
    </source>
</evidence>
<evidence type="ECO:0000256" key="8">
    <source>
        <dbReference type="ARBA" id="ARBA00022777"/>
    </source>
</evidence>
<dbReference type="Gene3D" id="3.30.70.890">
    <property type="entry name" value="GHMP kinase, C-terminal domain"/>
    <property type="match status" value="1"/>
</dbReference>
<evidence type="ECO:0000256" key="11">
    <source>
        <dbReference type="ARBA" id="ARBA00023098"/>
    </source>
</evidence>
<dbReference type="GO" id="GO:0004496">
    <property type="term" value="F:mevalonate kinase activity"/>
    <property type="evidence" value="ECO:0007669"/>
    <property type="project" value="UniProtKB-EC"/>
</dbReference>
<keyword evidence="5" id="KW-0444">Lipid biosynthesis</keyword>
<feature type="domain" description="GHMP kinase N-terminal" evidence="13">
    <location>
        <begin position="81"/>
        <end position="155"/>
    </location>
</feature>
<dbReference type="EMBL" id="JBHTLT010000003">
    <property type="protein sequence ID" value="MFD1203687.1"/>
    <property type="molecule type" value="Genomic_DNA"/>
</dbReference>
<keyword evidence="7" id="KW-0547">Nucleotide-binding</keyword>
<keyword evidence="9" id="KW-0067">ATP-binding</keyword>
<dbReference type="PANTHER" id="PTHR43290:SF2">
    <property type="entry name" value="MEVALONATE KINASE"/>
    <property type="match status" value="1"/>
</dbReference>
<dbReference type="InterPro" id="IPR006205">
    <property type="entry name" value="Mev_gal_kin"/>
</dbReference>